<evidence type="ECO:0000256" key="3">
    <source>
        <dbReference type="ARBA" id="ARBA00022679"/>
    </source>
</evidence>
<evidence type="ECO:0000259" key="10">
    <source>
        <dbReference type="Pfam" id="PF01909"/>
    </source>
</evidence>
<keyword evidence="7" id="KW-0067">ATP-binding</keyword>
<gene>
    <name evidence="11" type="ORF">C8N42_12234</name>
</gene>
<keyword evidence="3 11" id="KW-0808">Transferase</keyword>
<evidence type="ECO:0000256" key="2">
    <source>
        <dbReference type="ARBA" id="ARBA00022649"/>
    </source>
</evidence>
<dbReference type="RefSeq" id="WP_245890280.1">
    <property type="nucleotide sequence ID" value="NZ_QAOH01000022.1"/>
</dbReference>
<keyword evidence="8" id="KW-0460">Magnesium</keyword>
<organism evidence="11 12">
    <name type="scientific">Celeribacter persicus</name>
    <dbReference type="NCBI Taxonomy" id="1651082"/>
    <lineage>
        <taxon>Bacteria</taxon>
        <taxon>Pseudomonadati</taxon>
        <taxon>Pseudomonadota</taxon>
        <taxon>Alphaproteobacteria</taxon>
        <taxon>Rhodobacterales</taxon>
        <taxon>Roseobacteraceae</taxon>
        <taxon>Celeribacter</taxon>
    </lineage>
</organism>
<evidence type="ECO:0000256" key="4">
    <source>
        <dbReference type="ARBA" id="ARBA00022695"/>
    </source>
</evidence>
<keyword evidence="4" id="KW-0548">Nucleotidyltransferase</keyword>
<name>A0A2T5H5I9_9RHOB</name>
<feature type="domain" description="Polymerase nucleotidyl transferase" evidence="10">
    <location>
        <begin position="64"/>
        <end position="136"/>
    </location>
</feature>
<dbReference type="PANTHER" id="PTHR33571">
    <property type="entry name" value="SSL8005 PROTEIN"/>
    <property type="match status" value="1"/>
</dbReference>
<evidence type="ECO:0000256" key="1">
    <source>
        <dbReference type="ARBA" id="ARBA00001946"/>
    </source>
</evidence>
<dbReference type="GO" id="GO:0005524">
    <property type="term" value="F:ATP binding"/>
    <property type="evidence" value="ECO:0007669"/>
    <property type="project" value="UniProtKB-KW"/>
</dbReference>
<keyword evidence="5" id="KW-0479">Metal-binding</keyword>
<sequence length="140" mass="15819">MTSSTCKIQKTSVIESKRIDVSDFTTIVLSYRGAEEVEESAMTQTRPSQVFRQKREIIRLLVAQYRVENPRIYGSALTGKDTMQSDLDVLVDPLPGTTLFDLGGLQEALEEALAIRVDVKTPRDLPEHIRDDVLRQAQRI</sequence>
<protein>
    <submittedName>
        <fullName evidence="11">Putative nucleotidyltransferase</fullName>
    </submittedName>
</protein>
<dbReference type="InterPro" id="IPR043519">
    <property type="entry name" value="NT_sf"/>
</dbReference>
<accession>A0A2T5H5I9</accession>
<keyword evidence="2" id="KW-1277">Toxin-antitoxin system</keyword>
<dbReference type="InterPro" id="IPR052038">
    <property type="entry name" value="Type-VII_TA_antitoxin"/>
</dbReference>
<evidence type="ECO:0000313" key="11">
    <source>
        <dbReference type="EMBL" id="PTQ66846.1"/>
    </source>
</evidence>
<evidence type="ECO:0000256" key="6">
    <source>
        <dbReference type="ARBA" id="ARBA00022741"/>
    </source>
</evidence>
<comment type="caution">
    <text evidence="11">The sequence shown here is derived from an EMBL/GenBank/DDBJ whole genome shotgun (WGS) entry which is preliminary data.</text>
</comment>
<keyword evidence="12" id="KW-1185">Reference proteome</keyword>
<evidence type="ECO:0000256" key="7">
    <source>
        <dbReference type="ARBA" id="ARBA00022840"/>
    </source>
</evidence>
<reference evidence="11 12" key="1">
    <citation type="submission" date="2018-04" db="EMBL/GenBank/DDBJ databases">
        <title>Genomic Encyclopedia of Archaeal and Bacterial Type Strains, Phase II (KMG-II): from individual species to whole genera.</title>
        <authorList>
            <person name="Goeker M."/>
        </authorList>
    </citation>
    <scope>NUCLEOTIDE SEQUENCE [LARGE SCALE GENOMIC DNA]</scope>
    <source>
        <strain evidence="11 12">DSM 100434</strain>
    </source>
</reference>
<dbReference type="GO" id="GO:0046872">
    <property type="term" value="F:metal ion binding"/>
    <property type="evidence" value="ECO:0007669"/>
    <property type="project" value="UniProtKB-KW"/>
</dbReference>
<evidence type="ECO:0000313" key="12">
    <source>
        <dbReference type="Proteomes" id="UP000244077"/>
    </source>
</evidence>
<evidence type="ECO:0000256" key="8">
    <source>
        <dbReference type="ARBA" id="ARBA00022842"/>
    </source>
</evidence>
<comment type="similarity">
    <text evidence="9">Belongs to the MntA antitoxin family.</text>
</comment>
<dbReference type="SUPFAM" id="SSF81301">
    <property type="entry name" value="Nucleotidyltransferase"/>
    <property type="match status" value="1"/>
</dbReference>
<dbReference type="AlphaFoldDB" id="A0A2T5H5I9"/>
<dbReference type="Proteomes" id="UP000244077">
    <property type="component" value="Unassembled WGS sequence"/>
</dbReference>
<dbReference type="Pfam" id="PF01909">
    <property type="entry name" value="NTP_transf_2"/>
    <property type="match status" value="1"/>
</dbReference>
<dbReference type="EMBL" id="QAOH01000022">
    <property type="protein sequence ID" value="PTQ66846.1"/>
    <property type="molecule type" value="Genomic_DNA"/>
</dbReference>
<dbReference type="Gene3D" id="3.30.460.10">
    <property type="entry name" value="Beta Polymerase, domain 2"/>
    <property type="match status" value="1"/>
</dbReference>
<proteinExistence type="inferred from homology"/>
<keyword evidence="6" id="KW-0547">Nucleotide-binding</keyword>
<dbReference type="InterPro" id="IPR002934">
    <property type="entry name" value="Polymerase_NTP_transf_dom"/>
</dbReference>
<evidence type="ECO:0000256" key="5">
    <source>
        <dbReference type="ARBA" id="ARBA00022723"/>
    </source>
</evidence>
<evidence type="ECO:0000256" key="9">
    <source>
        <dbReference type="ARBA" id="ARBA00038276"/>
    </source>
</evidence>
<dbReference type="PANTHER" id="PTHR33571:SF12">
    <property type="entry name" value="BSL3053 PROTEIN"/>
    <property type="match status" value="1"/>
</dbReference>
<comment type="cofactor">
    <cofactor evidence="1">
        <name>Mg(2+)</name>
        <dbReference type="ChEBI" id="CHEBI:18420"/>
    </cofactor>
</comment>
<dbReference type="CDD" id="cd05403">
    <property type="entry name" value="NT_KNTase_like"/>
    <property type="match status" value="1"/>
</dbReference>
<dbReference type="GO" id="GO:0016779">
    <property type="term" value="F:nucleotidyltransferase activity"/>
    <property type="evidence" value="ECO:0007669"/>
    <property type="project" value="UniProtKB-KW"/>
</dbReference>